<dbReference type="SMART" id="SM00345">
    <property type="entry name" value="HTH_GNTR"/>
    <property type="match status" value="1"/>
</dbReference>
<dbReference type="Proteomes" id="UP000248889">
    <property type="component" value="Unassembled WGS sequence"/>
</dbReference>
<dbReference type="AlphaFoldDB" id="A0A2X0J850"/>
<dbReference type="OrthoDB" id="3864082at2"/>
<keyword evidence="2" id="KW-0238">DNA-binding</keyword>
<evidence type="ECO:0000313" key="6">
    <source>
        <dbReference type="EMBL" id="RAG83668.1"/>
    </source>
</evidence>
<dbReference type="RefSeq" id="WP_111503136.1">
    <property type="nucleotide sequence ID" value="NZ_QKYN01000082.1"/>
</dbReference>
<evidence type="ECO:0000256" key="4">
    <source>
        <dbReference type="SAM" id="MobiDB-lite"/>
    </source>
</evidence>
<reference evidence="6 7" key="1">
    <citation type="submission" date="2018-06" db="EMBL/GenBank/DDBJ databases">
        <title>Streptacidiphilus pinicola sp. nov., isolated from pine grove soil.</title>
        <authorList>
            <person name="Roh S.G."/>
            <person name="Park S."/>
            <person name="Kim M.-K."/>
            <person name="Yun B.-R."/>
            <person name="Park J."/>
            <person name="Kim M.J."/>
            <person name="Kim Y.S."/>
            <person name="Kim S.B."/>
        </authorList>
    </citation>
    <scope>NUCLEOTIDE SEQUENCE [LARGE SCALE GENOMIC DNA]</scope>
    <source>
        <strain evidence="6 7">MMS16-CNU450</strain>
    </source>
</reference>
<dbReference type="Pfam" id="PF07729">
    <property type="entry name" value="FCD"/>
    <property type="match status" value="1"/>
</dbReference>
<evidence type="ECO:0000256" key="1">
    <source>
        <dbReference type="ARBA" id="ARBA00023015"/>
    </source>
</evidence>
<protein>
    <submittedName>
        <fullName evidence="6">GntR family transcriptional regulator</fullName>
    </submittedName>
</protein>
<dbReference type="SUPFAM" id="SSF48008">
    <property type="entry name" value="GntR ligand-binding domain-like"/>
    <property type="match status" value="1"/>
</dbReference>
<dbReference type="Gene3D" id="1.10.10.10">
    <property type="entry name" value="Winged helix-like DNA-binding domain superfamily/Winged helix DNA-binding domain"/>
    <property type="match status" value="1"/>
</dbReference>
<dbReference type="GO" id="GO:0003700">
    <property type="term" value="F:DNA-binding transcription factor activity"/>
    <property type="evidence" value="ECO:0007669"/>
    <property type="project" value="InterPro"/>
</dbReference>
<dbReference type="InterPro" id="IPR036388">
    <property type="entry name" value="WH-like_DNA-bd_sf"/>
</dbReference>
<feature type="domain" description="HTH gntR-type" evidence="5">
    <location>
        <begin position="21"/>
        <end position="88"/>
    </location>
</feature>
<dbReference type="PANTHER" id="PTHR43537">
    <property type="entry name" value="TRANSCRIPTIONAL REGULATOR, GNTR FAMILY"/>
    <property type="match status" value="1"/>
</dbReference>
<dbReference type="InterPro" id="IPR008920">
    <property type="entry name" value="TF_FadR/GntR_C"/>
</dbReference>
<dbReference type="PANTHER" id="PTHR43537:SF45">
    <property type="entry name" value="GNTR FAMILY REGULATORY PROTEIN"/>
    <property type="match status" value="1"/>
</dbReference>
<keyword evidence="3" id="KW-0804">Transcription</keyword>
<dbReference type="GO" id="GO:0003677">
    <property type="term" value="F:DNA binding"/>
    <property type="evidence" value="ECO:0007669"/>
    <property type="project" value="UniProtKB-KW"/>
</dbReference>
<feature type="region of interest" description="Disordered" evidence="4">
    <location>
        <begin position="238"/>
        <end position="257"/>
    </location>
</feature>
<name>A0A2X0J850_9ACTN</name>
<evidence type="ECO:0000256" key="3">
    <source>
        <dbReference type="ARBA" id="ARBA00023163"/>
    </source>
</evidence>
<dbReference type="Pfam" id="PF00392">
    <property type="entry name" value="GntR"/>
    <property type="match status" value="1"/>
</dbReference>
<keyword evidence="1" id="KW-0805">Transcription regulation</keyword>
<comment type="caution">
    <text evidence="6">The sequence shown here is derived from an EMBL/GenBank/DDBJ whole genome shotgun (WGS) entry which is preliminary data.</text>
</comment>
<dbReference type="PROSITE" id="PS50949">
    <property type="entry name" value="HTH_GNTR"/>
    <property type="match status" value="1"/>
</dbReference>
<dbReference type="InterPro" id="IPR000524">
    <property type="entry name" value="Tscrpt_reg_HTH_GntR"/>
</dbReference>
<dbReference type="InterPro" id="IPR011711">
    <property type="entry name" value="GntR_C"/>
</dbReference>
<evidence type="ECO:0000313" key="7">
    <source>
        <dbReference type="Proteomes" id="UP000248889"/>
    </source>
</evidence>
<dbReference type="InterPro" id="IPR036390">
    <property type="entry name" value="WH_DNA-bd_sf"/>
</dbReference>
<keyword evidence="7" id="KW-1185">Reference proteome</keyword>
<accession>A0A2X0J850</accession>
<gene>
    <name evidence="6" type="ORF">DN069_21170</name>
</gene>
<dbReference type="SMART" id="SM00895">
    <property type="entry name" value="FCD"/>
    <property type="match status" value="1"/>
</dbReference>
<dbReference type="SUPFAM" id="SSF46785">
    <property type="entry name" value="Winged helix' DNA-binding domain"/>
    <property type="match status" value="1"/>
</dbReference>
<dbReference type="CDD" id="cd07377">
    <property type="entry name" value="WHTH_GntR"/>
    <property type="match status" value="1"/>
</dbReference>
<dbReference type="Gene3D" id="1.20.120.530">
    <property type="entry name" value="GntR ligand-binding domain-like"/>
    <property type="match status" value="1"/>
</dbReference>
<organism evidence="6 7">
    <name type="scientific">Streptacidiphilus pinicola</name>
    <dbReference type="NCBI Taxonomy" id="2219663"/>
    <lineage>
        <taxon>Bacteria</taxon>
        <taxon>Bacillati</taxon>
        <taxon>Actinomycetota</taxon>
        <taxon>Actinomycetes</taxon>
        <taxon>Kitasatosporales</taxon>
        <taxon>Streptomycetaceae</taxon>
        <taxon>Streptacidiphilus</taxon>
    </lineage>
</organism>
<sequence length="257" mass="28199">MPFGLGSTGRRSTGSPVVQRSSLREQVAGAMRDELMAGRLAAGRHFTVKEIAELYGVSATPVREALVDLAAQGMLVVEPGRGFAVPRFTWDDFVDIVEARSLVIDGIFRRLSGRLSALDPAALASLRRRADAAVSAARAGRLDVLVGCDRRFWAELGAFAGNRRIADYLDWLRVQYWIFAAGYLRGREDVADFCWSRHLELVDLIETGDQSGVHAMLLGYNQESLRQMSALCGRPLPTELSQVPGQREPDPLPGTTQ</sequence>
<evidence type="ECO:0000256" key="2">
    <source>
        <dbReference type="ARBA" id="ARBA00023125"/>
    </source>
</evidence>
<proteinExistence type="predicted"/>
<dbReference type="EMBL" id="QKYN01000082">
    <property type="protein sequence ID" value="RAG83668.1"/>
    <property type="molecule type" value="Genomic_DNA"/>
</dbReference>
<evidence type="ECO:0000259" key="5">
    <source>
        <dbReference type="PROSITE" id="PS50949"/>
    </source>
</evidence>